<dbReference type="InterPro" id="IPR029058">
    <property type="entry name" value="AB_hydrolase_fold"/>
</dbReference>
<proteinExistence type="predicted"/>
<evidence type="ECO:0000313" key="1">
    <source>
        <dbReference type="EMBL" id="MTD15709.1"/>
    </source>
</evidence>
<accession>A0A7K1FQS3</accession>
<organism evidence="1 2">
    <name type="scientific">Nakamurella alba</name>
    <dbReference type="NCBI Taxonomy" id="2665158"/>
    <lineage>
        <taxon>Bacteria</taxon>
        <taxon>Bacillati</taxon>
        <taxon>Actinomycetota</taxon>
        <taxon>Actinomycetes</taxon>
        <taxon>Nakamurellales</taxon>
        <taxon>Nakamurellaceae</taxon>
        <taxon>Nakamurella</taxon>
    </lineage>
</organism>
<protein>
    <recommendedName>
        <fullName evidence="3">Alpha/beta hydrolase</fullName>
    </recommendedName>
</protein>
<dbReference type="Proteomes" id="UP000460221">
    <property type="component" value="Unassembled WGS sequence"/>
</dbReference>
<gene>
    <name evidence="1" type="ORF">GIS00_17380</name>
</gene>
<dbReference type="EMBL" id="WLYK01000006">
    <property type="protein sequence ID" value="MTD15709.1"/>
    <property type="molecule type" value="Genomic_DNA"/>
</dbReference>
<evidence type="ECO:0000313" key="2">
    <source>
        <dbReference type="Proteomes" id="UP000460221"/>
    </source>
</evidence>
<dbReference type="Gene3D" id="3.40.50.1820">
    <property type="entry name" value="alpha/beta hydrolase"/>
    <property type="match status" value="1"/>
</dbReference>
<evidence type="ECO:0008006" key="3">
    <source>
        <dbReference type="Google" id="ProtNLM"/>
    </source>
</evidence>
<keyword evidence="2" id="KW-1185">Reference proteome</keyword>
<sequence>MLPTASSDVHLFDEDDSVLGPVDHPTYGGIRLPDGRAFAWSEYGSPRGVPCLLIPDLGSSRLAPTWLLHDSALPTSIRLLALDRPGTGESDPVGLGGRHDPADDLAHLVQTLAVGRIAVIGIGEGVDDAMAFAARHPRMVTGVTAVTVRLSDAPAPRRSLRRPFGDRRVPVSGAVPQWSAALGDGADLTDISSWQRALDRLDERALLALGDRWQEDDFRAAVAADAGESGGDWRGIAGGSPSRSWVDAPALQQLPVRFWHGQSEAPTPLSEVRALVAGRPTWELSAVSAPSALLGCWPQILSTAAAGFRAPTAA</sequence>
<dbReference type="SUPFAM" id="SSF53474">
    <property type="entry name" value="alpha/beta-Hydrolases"/>
    <property type="match status" value="1"/>
</dbReference>
<dbReference type="RefSeq" id="WP_154769663.1">
    <property type="nucleotide sequence ID" value="NZ_WLYK01000006.1"/>
</dbReference>
<comment type="caution">
    <text evidence="1">The sequence shown here is derived from an EMBL/GenBank/DDBJ whole genome shotgun (WGS) entry which is preliminary data.</text>
</comment>
<reference evidence="1 2" key="1">
    <citation type="submission" date="2019-11" db="EMBL/GenBank/DDBJ databases">
        <authorList>
            <person name="Jiang L.-Q."/>
        </authorList>
    </citation>
    <scope>NUCLEOTIDE SEQUENCE [LARGE SCALE GENOMIC DNA]</scope>
    <source>
        <strain evidence="1 2">YIM 132087</strain>
    </source>
</reference>
<dbReference type="AlphaFoldDB" id="A0A7K1FQS3"/>
<name>A0A7K1FQS3_9ACTN</name>